<name>A0A6J5W938_PRUAR</name>
<gene>
    <name evidence="2" type="ORF">ORAREDHAP_LOCUS10264</name>
</gene>
<evidence type="ECO:0000256" key="1">
    <source>
        <dbReference type="SAM" id="MobiDB-lite"/>
    </source>
</evidence>
<organism evidence="2 3">
    <name type="scientific">Prunus armeniaca</name>
    <name type="common">Apricot</name>
    <name type="synonym">Armeniaca vulgaris</name>
    <dbReference type="NCBI Taxonomy" id="36596"/>
    <lineage>
        <taxon>Eukaryota</taxon>
        <taxon>Viridiplantae</taxon>
        <taxon>Streptophyta</taxon>
        <taxon>Embryophyta</taxon>
        <taxon>Tracheophyta</taxon>
        <taxon>Spermatophyta</taxon>
        <taxon>Magnoliopsida</taxon>
        <taxon>eudicotyledons</taxon>
        <taxon>Gunneridae</taxon>
        <taxon>Pentapetalae</taxon>
        <taxon>rosids</taxon>
        <taxon>fabids</taxon>
        <taxon>Rosales</taxon>
        <taxon>Rosaceae</taxon>
        <taxon>Amygdaloideae</taxon>
        <taxon>Amygdaleae</taxon>
        <taxon>Prunus</taxon>
    </lineage>
</organism>
<evidence type="ECO:0000313" key="3">
    <source>
        <dbReference type="Proteomes" id="UP000507245"/>
    </source>
</evidence>
<dbReference type="AlphaFoldDB" id="A0A6J5W938"/>
<evidence type="ECO:0000313" key="2">
    <source>
        <dbReference type="EMBL" id="CAB4298106.1"/>
    </source>
</evidence>
<keyword evidence="3" id="KW-1185">Reference proteome</keyword>
<dbReference type="EMBL" id="CAEKKB010000001">
    <property type="protein sequence ID" value="CAB4298106.1"/>
    <property type="molecule type" value="Genomic_DNA"/>
</dbReference>
<accession>A0A6J5W938</accession>
<feature type="compositionally biased region" description="Basic and acidic residues" evidence="1">
    <location>
        <begin position="60"/>
        <end position="74"/>
    </location>
</feature>
<dbReference type="Proteomes" id="UP000507245">
    <property type="component" value="Unassembled WGS sequence"/>
</dbReference>
<feature type="region of interest" description="Disordered" evidence="1">
    <location>
        <begin position="44"/>
        <end position="74"/>
    </location>
</feature>
<sequence>MRTIHVLVLNPTNSPAPKTLIPLVNHEPQPPDVNHVSLKYNAWGKGGGGGKGREVSMGFFREEGDVRGREEGES</sequence>
<reference evidence="3" key="1">
    <citation type="journal article" date="2020" name="Genome Biol.">
        <title>Gamete binning: chromosome-level and haplotype-resolved genome assembly enabled by high-throughput single-cell sequencing of gamete genomes.</title>
        <authorList>
            <person name="Campoy J.A."/>
            <person name="Sun H."/>
            <person name="Goel M."/>
            <person name="Jiao W.-B."/>
            <person name="Folz-Donahue K."/>
            <person name="Wang N."/>
            <person name="Rubio M."/>
            <person name="Liu C."/>
            <person name="Kukat C."/>
            <person name="Ruiz D."/>
            <person name="Huettel B."/>
            <person name="Schneeberger K."/>
        </authorList>
    </citation>
    <scope>NUCLEOTIDE SEQUENCE [LARGE SCALE GENOMIC DNA]</scope>
    <source>
        <strain evidence="3">cv. Rojo Pasion</strain>
    </source>
</reference>
<proteinExistence type="predicted"/>
<protein>
    <submittedName>
        <fullName evidence="2">Uncharacterized protein</fullName>
    </submittedName>
</protein>